<proteinExistence type="predicted"/>
<dbReference type="Proteomes" id="UP000268469">
    <property type="component" value="Unassembled WGS sequence"/>
</dbReference>
<comment type="caution">
    <text evidence="1">The sequence shown here is derived from an EMBL/GenBank/DDBJ whole genome shotgun (WGS) entry which is preliminary data.</text>
</comment>
<dbReference type="Gene3D" id="1.10.150.320">
    <property type="entry name" value="Photosystem II 12 kDa extrinsic protein"/>
    <property type="match status" value="1"/>
</dbReference>
<evidence type="ECO:0000313" key="1">
    <source>
        <dbReference type="EMBL" id="RKX71779.1"/>
    </source>
</evidence>
<sequence length="545" mass="63035">MSLLFIFLTLEELELERPIEESSYLTQLEYLAQHPIDPNQAKIEDWLLIPFISPVEAYRLVEGKGSYQSLEDLRQAGLDRDRIAMLRPFVRIGKEIKRSHSDIRLRYQLFNPESLSDSRLYTRTQFQGEKIRLFLTTEKDPYERSYLDYLGGGILIRQGRLTGAIGRYHLELGEGLLLGPEPFDFLRDYDFQSPRRGIIPYPGVGENYGLFGVALSYRGFIGFYSNYRLDGSVRNDTIRGIDYQGLHTDSASLANRDRLREVVYGLGYQLGLGDDIIGIKGYRLRYRPGIYPEDSLPFYGEDLNLWAIDLRRYGHLGELFFEGGFSGRSFGLIGGFIARIGELGLSGTWSHYPPDFYSPHGGIVEPGRDLLTANIGLIRSEYRIGLRSCYRYRIDDESEYYDLRPYLNYHLPPFRSELELRYRFGSIPSYERGASFRFTYRLSKLRLRLRIVDRTYPDEPTGLYGGVEITIFHRYYRLTLGYGRYSAPGPIYIYQPDLPGRFNTLVLSGSGQEYYLIIGLKPLIGMKFYLKLSNRVFGLQTDLTF</sequence>
<accession>A0A660SLY6</accession>
<organism evidence="1 2">
    <name type="scientific">candidate division WOR-3 bacterium</name>
    <dbReference type="NCBI Taxonomy" id="2052148"/>
    <lineage>
        <taxon>Bacteria</taxon>
        <taxon>Bacteria division WOR-3</taxon>
    </lineage>
</organism>
<protein>
    <recommendedName>
        <fullName evidence="3">Helix-hairpin-helix domain-containing protein</fullName>
    </recommendedName>
</protein>
<evidence type="ECO:0008006" key="3">
    <source>
        <dbReference type="Google" id="ProtNLM"/>
    </source>
</evidence>
<name>A0A660SLY6_UNCW3</name>
<dbReference type="SUPFAM" id="SSF81585">
    <property type="entry name" value="PsbU/PolX domain-like"/>
    <property type="match status" value="1"/>
</dbReference>
<evidence type="ECO:0000313" key="2">
    <source>
        <dbReference type="Proteomes" id="UP000268469"/>
    </source>
</evidence>
<dbReference type="EMBL" id="QNBE01000002">
    <property type="protein sequence ID" value="RKX71779.1"/>
    <property type="molecule type" value="Genomic_DNA"/>
</dbReference>
<gene>
    <name evidence="1" type="ORF">DRP53_00395</name>
</gene>
<dbReference type="AlphaFoldDB" id="A0A660SLY6"/>
<reference evidence="1 2" key="1">
    <citation type="submission" date="2018-06" db="EMBL/GenBank/DDBJ databases">
        <title>Extensive metabolic versatility and redundancy in microbially diverse, dynamic hydrothermal sediments.</title>
        <authorList>
            <person name="Dombrowski N."/>
            <person name="Teske A."/>
            <person name="Baker B.J."/>
        </authorList>
    </citation>
    <scope>NUCLEOTIDE SEQUENCE [LARGE SCALE GENOMIC DNA]</scope>
    <source>
        <strain evidence="1">B36_G15</strain>
    </source>
</reference>